<dbReference type="OMA" id="MIAVRDH"/>
<keyword evidence="4" id="KW-1185">Reference proteome</keyword>
<reference evidence="3" key="2">
    <citation type="submission" date="2018-04" db="EMBL/GenBank/DDBJ databases">
        <title>OnivRS2 (Oryza nivara Reference Sequence Version 2).</title>
        <authorList>
            <person name="Zhang J."/>
            <person name="Kudrna D."/>
            <person name="Lee S."/>
            <person name="Talag J."/>
            <person name="Rajasekar S."/>
            <person name="Welchert J."/>
            <person name="Hsing Y.-I."/>
            <person name="Wing R.A."/>
        </authorList>
    </citation>
    <scope>NUCLEOTIDE SEQUENCE [LARGE SCALE GENOMIC DNA]</scope>
</reference>
<reference evidence="3" key="1">
    <citation type="submission" date="2015-04" db="UniProtKB">
        <authorList>
            <consortium name="EnsemblPlants"/>
        </authorList>
    </citation>
    <scope>IDENTIFICATION</scope>
    <source>
        <strain evidence="3">SL10</strain>
    </source>
</reference>
<evidence type="ECO:0000256" key="1">
    <source>
        <dbReference type="SAM" id="MobiDB-lite"/>
    </source>
</evidence>
<evidence type="ECO:0000313" key="3">
    <source>
        <dbReference type="EnsemblPlants" id="ONIVA01G02510.2"/>
    </source>
</evidence>
<accession>A0A0E0FFV9</accession>
<name>A0A0E0FFV9_ORYNI</name>
<proteinExistence type="predicted"/>
<sequence>MEKDKVQEEAGIETREEEDDESGTKRERESGEIEGGGGEPSRKKRDPEAVSRFKQRSAAWFAKLKEEFERKVAEHPDVDWSDSLAIDASSYRKDWDYVWSQAYGSFDKINQSLVDLDPLFISPIPPMRYTTADPGPDYASEHDAVQIFCVKIRELRRGLQWPIHVFGLVAARDVIDHNRNIVFNRTRDDCQLLTQEVPYLLLTGPTRAVVVVDPVDFEVALKVKGSIESEDKDLSFLAVQLTRISNISGTHLINKEYTSKLSTLELTFGYIVRSVEATINVRVIDGSWPEEGFSARITAHTSSLKDYRVLLLDSGYEMKKMSVTADGMIELSRRVVSVEFEGELEVSVAAFGSNCNYMEAEEKFTPRTMVKARPSLMLAFYLPVPSPPTPTPHREFAGSLVADPILPASDPGRRRSSCCCFRRILFGGFNRIPMSHVRSASAAADAASDWQKVRAEWFARFKEEYERKVAEHPDVDWSDELAVDARHYRESWERIYARAYGGPFDKSTSIPPMQYTAEPVPFDASEQYMLQIFCVKIKELRRGLQWPIHVFGLIAARDTIDHNRNMVFDRTRDDCQTLTQEDPYLLLTGPTRAVVVCDPVYLEAVLRVKGSTESEDEDLSFFTVPLTDVNRPRETCLITREYTSKLSTLELTFGYVVRSVEATIKARIVDGSWPEEDGSSARFTACTSSLKHNGVLLLDSGDKRRKMRVDADGVVGLSRRVVSVEFEGELEVSVVTFDGSNICSKMEAEIRFVPEEVGESCVELDVGFCKMEITVAWSCLSLSCR</sequence>
<dbReference type="HOGENOM" id="CLU_381029_0_0_1"/>
<feature type="domain" description="DUF6598" evidence="2">
    <location>
        <begin position="144"/>
        <end position="367"/>
    </location>
</feature>
<dbReference type="PANTHER" id="PTHR33065">
    <property type="entry name" value="OS07G0486400 PROTEIN"/>
    <property type="match status" value="1"/>
</dbReference>
<feature type="compositionally biased region" description="Basic and acidic residues" evidence="1">
    <location>
        <begin position="1"/>
        <end position="14"/>
    </location>
</feature>
<dbReference type="PANTHER" id="PTHR33065:SF61">
    <property type="entry name" value="EXPRESSED PROTEIN"/>
    <property type="match status" value="1"/>
</dbReference>
<evidence type="ECO:0000313" key="4">
    <source>
        <dbReference type="Proteomes" id="UP000006591"/>
    </source>
</evidence>
<protein>
    <recommendedName>
        <fullName evidence="2">DUF6598 domain-containing protein</fullName>
    </recommendedName>
</protein>
<dbReference type="Proteomes" id="UP000006591">
    <property type="component" value="Chromosome 1"/>
</dbReference>
<dbReference type="Pfam" id="PF20241">
    <property type="entry name" value="DUF6598"/>
    <property type="match status" value="2"/>
</dbReference>
<feature type="region of interest" description="Disordered" evidence="1">
    <location>
        <begin position="1"/>
        <end position="50"/>
    </location>
</feature>
<organism evidence="3">
    <name type="scientific">Oryza nivara</name>
    <name type="common">Indian wild rice</name>
    <name type="synonym">Oryza sativa f. spontanea</name>
    <dbReference type="NCBI Taxonomy" id="4536"/>
    <lineage>
        <taxon>Eukaryota</taxon>
        <taxon>Viridiplantae</taxon>
        <taxon>Streptophyta</taxon>
        <taxon>Embryophyta</taxon>
        <taxon>Tracheophyta</taxon>
        <taxon>Spermatophyta</taxon>
        <taxon>Magnoliopsida</taxon>
        <taxon>Liliopsida</taxon>
        <taxon>Poales</taxon>
        <taxon>Poaceae</taxon>
        <taxon>BOP clade</taxon>
        <taxon>Oryzoideae</taxon>
        <taxon>Oryzeae</taxon>
        <taxon>Oryzinae</taxon>
        <taxon>Oryza</taxon>
    </lineage>
</organism>
<dbReference type="STRING" id="4536.A0A0E0FFV9"/>
<dbReference type="AlphaFoldDB" id="A0A0E0FFV9"/>
<feature type="domain" description="DUF6598" evidence="2">
    <location>
        <begin position="529"/>
        <end position="775"/>
    </location>
</feature>
<dbReference type="InterPro" id="IPR046533">
    <property type="entry name" value="DUF6598"/>
</dbReference>
<dbReference type="EnsemblPlants" id="ONIVA01G02510.2">
    <property type="protein sequence ID" value="ONIVA01G02510.2"/>
    <property type="gene ID" value="ONIVA01G02510"/>
</dbReference>
<dbReference type="Gramene" id="ONIVA01G02510.2">
    <property type="protein sequence ID" value="ONIVA01G02510.2"/>
    <property type="gene ID" value="ONIVA01G02510"/>
</dbReference>
<evidence type="ECO:0000259" key="2">
    <source>
        <dbReference type="Pfam" id="PF20241"/>
    </source>
</evidence>
<feature type="compositionally biased region" description="Basic and acidic residues" evidence="1">
    <location>
        <begin position="22"/>
        <end position="31"/>
    </location>
</feature>